<dbReference type="RefSeq" id="WP_341366011.1">
    <property type="nucleotide sequence ID" value="NZ_CP150951.2"/>
</dbReference>
<proteinExistence type="predicted"/>
<name>A0ABZ2V1F9_9RHOB</name>
<keyword evidence="2" id="KW-0378">Hydrolase</keyword>
<dbReference type="InterPro" id="IPR000073">
    <property type="entry name" value="AB_hydrolase_1"/>
</dbReference>
<evidence type="ECO:0000313" key="2">
    <source>
        <dbReference type="EMBL" id="WZC47891.1"/>
    </source>
</evidence>
<dbReference type="PANTHER" id="PTHR43798:SF29">
    <property type="entry name" value="AB HYDROLASE-1 DOMAIN-CONTAINING PROTEIN"/>
    <property type="match status" value="1"/>
</dbReference>
<dbReference type="SUPFAM" id="SSF53474">
    <property type="entry name" value="alpha/beta-Hydrolases"/>
    <property type="match status" value="1"/>
</dbReference>
<evidence type="ECO:0000313" key="3">
    <source>
        <dbReference type="Proteomes" id="UP001440612"/>
    </source>
</evidence>
<dbReference type="EMBL" id="CP150951">
    <property type="protein sequence ID" value="WZC47891.1"/>
    <property type="molecule type" value="Genomic_DNA"/>
</dbReference>
<gene>
    <name evidence="2" type="ORF">AABB29_13475</name>
</gene>
<dbReference type="GO" id="GO:0016787">
    <property type="term" value="F:hydrolase activity"/>
    <property type="evidence" value="ECO:0007669"/>
    <property type="project" value="UniProtKB-KW"/>
</dbReference>
<keyword evidence="3" id="KW-1185">Reference proteome</keyword>
<accession>A0ABZ2V1F9</accession>
<dbReference type="Gene3D" id="3.40.50.1820">
    <property type="entry name" value="alpha/beta hydrolase"/>
    <property type="match status" value="1"/>
</dbReference>
<sequence length="265" mass="28469">MPYADLNGAHIHYTDSGGDGDVIVFAHGLLFSGKMYDAQVAHFSPNYRCITFDHRGQGQSGVTKDGYDMDTLAEDAVALIKHLELPPCHLVGLSMGGFVAMRIAARHPELLKSVTLLDTSAGAEPKNNKPKYWLSNLIARIFGLWAVTSSAMKNLFGQTFLNDPARKAEKDKWWHEIAGASKTGVTRAVTGVINRPACFDLLGQITLPVGVGVGAEDIATKPEEAEAIHAAIAGSTLTIFEGSGHSSSIETPELVNDLITQTINR</sequence>
<dbReference type="InterPro" id="IPR029058">
    <property type="entry name" value="AB_hydrolase_fold"/>
</dbReference>
<feature type="domain" description="AB hydrolase-1" evidence="1">
    <location>
        <begin position="22"/>
        <end position="250"/>
    </location>
</feature>
<dbReference type="PANTHER" id="PTHR43798">
    <property type="entry name" value="MONOACYLGLYCEROL LIPASE"/>
    <property type="match status" value="1"/>
</dbReference>
<protein>
    <submittedName>
        <fullName evidence="2">Alpha/beta fold hydrolase</fullName>
    </submittedName>
</protein>
<evidence type="ECO:0000259" key="1">
    <source>
        <dbReference type="Pfam" id="PF00561"/>
    </source>
</evidence>
<reference evidence="3" key="1">
    <citation type="submission" date="2024-04" db="EMBL/GenBank/DDBJ databases">
        <title>Phylogenomic analyses of a clade within the roseobacter group suggest taxonomic reassignments of species of the genera Aestuariivita, Citreicella, Loktanella, Nautella, Pelagibaca, Ruegeria, Thalassobius, Thiobacimonas and Tropicibacter, and the proposal o.</title>
        <authorList>
            <person name="Jeon C.O."/>
        </authorList>
    </citation>
    <scope>NUCLEOTIDE SEQUENCE [LARGE SCALE GENOMIC DNA]</scope>
    <source>
        <strain evidence="3">BS5-3</strain>
    </source>
</reference>
<dbReference type="InterPro" id="IPR050266">
    <property type="entry name" value="AB_hydrolase_sf"/>
</dbReference>
<dbReference type="PRINTS" id="PR00111">
    <property type="entry name" value="ABHYDROLASE"/>
</dbReference>
<organism evidence="2 3">
    <name type="scientific">Yoonia phaeophyticola</name>
    <dbReference type="NCBI Taxonomy" id="3137369"/>
    <lineage>
        <taxon>Bacteria</taxon>
        <taxon>Pseudomonadati</taxon>
        <taxon>Pseudomonadota</taxon>
        <taxon>Alphaproteobacteria</taxon>
        <taxon>Rhodobacterales</taxon>
        <taxon>Paracoccaceae</taxon>
        <taxon>Yoonia</taxon>
    </lineage>
</organism>
<dbReference type="Proteomes" id="UP001440612">
    <property type="component" value="Chromosome"/>
</dbReference>
<dbReference type="Pfam" id="PF00561">
    <property type="entry name" value="Abhydrolase_1"/>
    <property type="match status" value="1"/>
</dbReference>